<dbReference type="AlphaFoldDB" id="A0A0E9QTS5"/>
<evidence type="ECO:0000313" key="1">
    <source>
        <dbReference type="EMBL" id="JAH19503.1"/>
    </source>
</evidence>
<reference evidence="1" key="2">
    <citation type="journal article" date="2015" name="Fish Shellfish Immunol.">
        <title>Early steps in the European eel (Anguilla anguilla)-Vibrio vulnificus interaction in the gills: Role of the RtxA13 toxin.</title>
        <authorList>
            <person name="Callol A."/>
            <person name="Pajuelo D."/>
            <person name="Ebbesson L."/>
            <person name="Teles M."/>
            <person name="MacKenzie S."/>
            <person name="Amaro C."/>
        </authorList>
    </citation>
    <scope>NUCLEOTIDE SEQUENCE</scope>
</reference>
<dbReference type="EMBL" id="GBXM01089074">
    <property type="protein sequence ID" value="JAH19503.1"/>
    <property type="molecule type" value="Transcribed_RNA"/>
</dbReference>
<proteinExistence type="predicted"/>
<protein>
    <submittedName>
        <fullName evidence="1">Uncharacterized protein</fullName>
    </submittedName>
</protein>
<name>A0A0E9QTS5_ANGAN</name>
<organism evidence="1">
    <name type="scientific">Anguilla anguilla</name>
    <name type="common">European freshwater eel</name>
    <name type="synonym">Muraena anguilla</name>
    <dbReference type="NCBI Taxonomy" id="7936"/>
    <lineage>
        <taxon>Eukaryota</taxon>
        <taxon>Metazoa</taxon>
        <taxon>Chordata</taxon>
        <taxon>Craniata</taxon>
        <taxon>Vertebrata</taxon>
        <taxon>Euteleostomi</taxon>
        <taxon>Actinopterygii</taxon>
        <taxon>Neopterygii</taxon>
        <taxon>Teleostei</taxon>
        <taxon>Anguilliformes</taxon>
        <taxon>Anguillidae</taxon>
        <taxon>Anguilla</taxon>
    </lineage>
</organism>
<sequence>MLANHNDTIFSPPISNRFLSLENILLKPIMSFPFNQSLFTANKSIIVM</sequence>
<reference evidence="1" key="1">
    <citation type="submission" date="2014-11" db="EMBL/GenBank/DDBJ databases">
        <authorList>
            <person name="Amaro Gonzalez C."/>
        </authorList>
    </citation>
    <scope>NUCLEOTIDE SEQUENCE</scope>
</reference>
<accession>A0A0E9QTS5</accession>